<keyword evidence="1" id="KW-0732">Signal</keyword>
<comment type="caution">
    <text evidence="2">The sequence shown here is derived from an EMBL/GenBank/DDBJ whole genome shotgun (WGS) entry which is preliminary data.</text>
</comment>
<dbReference type="EMBL" id="LGKG01000147">
    <property type="protein sequence ID" value="KPC61536.1"/>
    <property type="molecule type" value="Genomic_DNA"/>
</dbReference>
<protein>
    <recommendedName>
        <fullName evidence="4">Ig-like domain-containing protein</fullName>
    </recommendedName>
</protein>
<dbReference type="InterPro" id="IPR006311">
    <property type="entry name" value="TAT_signal"/>
</dbReference>
<dbReference type="AlphaFoldDB" id="A0A0N0XTC5"/>
<dbReference type="Proteomes" id="UP000037982">
    <property type="component" value="Unassembled WGS sequence"/>
</dbReference>
<dbReference type="PATRIC" id="fig|66876.3.peg.5228"/>
<name>A0A0N0XTC5_9ACTN</name>
<keyword evidence="3" id="KW-1185">Reference proteome</keyword>
<evidence type="ECO:0008006" key="4">
    <source>
        <dbReference type="Google" id="ProtNLM"/>
    </source>
</evidence>
<evidence type="ECO:0000256" key="1">
    <source>
        <dbReference type="SAM" id="SignalP"/>
    </source>
</evidence>
<dbReference type="PROSITE" id="PS51318">
    <property type="entry name" value="TAT"/>
    <property type="match status" value="1"/>
</dbReference>
<dbReference type="RefSeq" id="WP_053925645.1">
    <property type="nucleotide sequence ID" value="NZ_LGKG01000147.1"/>
</dbReference>
<reference evidence="3" key="1">
    <citation type="submission" date="2015-07" db="EMBL/GenBank/DDBJ databases">
        <authorList>
            <person name="Ju K.-S."/>
            <person name="Doroghazi J.R."/>
            <person name="Metcalf W.W."/>
        </authorList>
    </citation>
    <scope>NUCLEOTIDE SEQUENCE [LARGE SCALE GENOMIC DNA]</scope>
    <source>
        <strain evidence="3">NRRL ISP-5002</strain>
    </source>
</reference>
<dbReference type="PROSITE" id="PS51257">
    <property type="entry name" value="PROKAR_LIPOPROTEIN"/>
    <property type="match status" value="1"/>
</dbReference>
<accession>A0A0N0XTC5</accession>
<sequence>MTITRSRFLGAGAALALACGALLLPVPAHAAPKLLSCTGTQTVTYKPPLTDTPKSTKVTITEVYTSCVNVDGIRSGTGSFSLTETASCTSINNPLGAQDSPTYTWNTGDTSGVLFKVTSVDRLANGTTQVTAVGKVTNGYGQGNTATRTVTLPTLNATACRAGVPQQSGPATLTFV</sequence>
<evidence type="ECO:0000313" key="2">
    <source>
        <dbReference type="EMBL" id="KPC61536.1"/>
    </source>
</evidence>
<feature type="signal peptide" evidence="1">
    <location>
        <begin position="1"/>
        <end position="30"/>
    </location>
</feature>
<gene>
    <name evidence="2" type="ORF">ADL29_23875</name>
</gene>
<feature type="chain" id="PRO_5005863536" description="Ig-like domain-containing protein" evidence="1">
    <location>
        <begin position="31"/>
        <end position="176"/>
    </location>
</feature>
<proteinExistence type="predicted"/>
<evidence type="ECO:0000313" key="3">
    <source>
        <dbReference type="Proteomes" id="UP000037982"/>
    </source>
</evidence>
<organism evidence="2 3">
    <name type="scientific">Streptomyces chattanoogensis</name>
    <dbReference type="NCBI Taxonomy" id="66876"/>
    <lineage>
        <taxon>Bacteria</taxon>
        <taxon>Bacillati</taxon>
        <taxon>Actinomycetota</taxon>
        <taxon>Actinomycetes</taxon>
        <taxon>Kitasatosporales</taxon>
        <taxon>Streptomycetaceae</taxon>
        <taxon>Streptomyces</taxon>
    </lineage>
</organism>